<dbReference type="EMBL" id="HBGD01006029">
    <property type="protein sequence ID" value="CAD9081768.1"/>
    <property type="molecule type" value="Transcribed_RNA"/>
</dbReference>
<protein>
    <submittedName>
        <fullName evidence="1">Uncharacterized protein</fullName>
    </submittedName>
</protein>
<accession>A0A7S1KQS5</accession>
<gene>
    <name evidence="1" type="ORF">PCOS0759_LOCUS5008</name>
</gene>
<name>A0A7S1KQS5_9EUKA</name>
<proteinExistence type="predicted"/>
<organism evidence="1">
    <name type="scientific">Percolomonas cosmopolitus</name>
    <dbReference type="NCBI Taxonomy" id="63605"/>
    <lineage>
        <taxon>Eukaryota</taxon>
        <taxon>Discoba</taxon>
        <taxon>Heterolobosea</taxon>
        <taxon>Tetramitia</taxon>
        <taxon>Eutetramitia</taxon>
        <taxon>Percolomonadidae</taxon>
        <taxon>Percolomonas</taxon>
    </lineage>
</organism>
<dbReference type="AlphaFoldDB" id="A0A7S1KQS5"/>
<evidence type="ECO:0000313" key="1">
    <source>
        <dbReference type="EMBL" id="CAD9081768.1"/>
    </source>
</evidence>
<reference evidence="1" key="1">
    <citation type="submission" date="2021-01" db="EMBL/GenBank/DDBJ databases">
        <authorList>
            <person name="Corre E."/>
            <person name="Pelletier E."/>
            <person name="Niang G."/>
            <person name="Scheremetjew M."/>
            <person name="Finn R."/>
            <person name="Kale V."/>
            <person name="Holt S."/>
            <person name="Cochrane G."/>
            <person name="Meng A."/>
            <person name="Brown T."/>
            <person name="Cohen L."/>
        </authorList>
    </citation>
    <scope>NUCLEOTIDE SEQUENCE</scope>
    <source>
        <strain evidence="1">WS</strain>
    </source>
</reference>
<sequence>MNSDCTPKNHTDSTTKNFAPFLQLFAQVGMPAVFNPLDPQYYKIIQILHEINQKDKILQQKDRQIAELGEVPEKKQLDKMQKHKRELQDFDSVKFSIVPQEDLQDAFLSPLEWDNDIMFPTKLIVGIVDDFDLRFKEYFGDIKESETAHEDKLEYYQTRLSLLKIQKFLQMHFSTDVNLLQFLHSLRKRYSVPDHSFDAFADHVYRSVYLRRYTAKQCGLYPHIDIRAHPVLLDDRIYHPLANYPLPLSVINFMRHQVRRKGYETAHDTPLEEVQLYIRFYFDGKSPSGHADLPRGIVDTPQDNFALCHEYFHIAFVRDWLENDAPLTEEDLVRKGFWLKLEVYCDSNCFAFCLEQEIDGNDHRSSNSFVSFSHSLLKRCPLPPPVNRHFHAHDENQCALFLEKWYESLKYPLFDLPEGATRGRVENVRKIALVEFKHVWKKAQKPTQAHELNHLLCAHQNFCRIKREELMAKSRGCPDGIDKTSYLVFPTDTHGTYFVPKGVVFPRYANIFPYGTIWVGEESGFFMSYQEDGLFLCRRVAHNKGDGMDVTDCSDGTQQKYCGEDAHNIANFFGGFQAYIGMSYHHPLTEMILPVHMKRYLATMRDVKAEVLGGDIWVSL</sequence>